<evidence type="ECO:0000313" key="2">
    <source>
        <dbReference type="Proteomes" id="UP000320876"/>
    </source>
</evidence>
<protein>
    <submittedName>
        <fullName evidence="1">Uncharacterized protein</fullName>
    </submittedName>
</protein>
<reference evidence="1 2" key="1">
    <citation type="submission" date="2019-06" db="EMBL/GenBank/DDBJ databases">
        <title>Sequencing the genomes of 1000 actinobacteria strains.</title>
        <authorList>
            <person name="Klenk H.-P."/>
        </authorList>
    </citation>
    <scope>NUCLEOTIDE SEQUENCE [LARGE SCALE GENOMIC DNA]</scope>
    <source>
        <strain evidence="1 2">DSM 45679</strain>
    </source>
</reference>
<dbReference type="RefSeq" id="WP_141999985.1">
    <property type="nucleotide sequence ID" value="NZ_VFML01000001.1"/>
</dbReference>
<dbReference type="Proteomes" id="UP000320876">
    <property type="component" value="Unassembled WGS sequence"/>
</dbReference>
<name>A0A542DMI0_AMYCI</name>
<proteinExistence type="predicted"/>
<evidence type="ECO:0000313" key="1">
    <source>
        <dbReference type="EMBL" id="TQJ04289.1"/>
    </source>
</evidence>
<gene>
    <name evidence="1" type="ORF">FB471_4075</name>
</gene>
<comment type="caution">
    <text evidence="1">The sequence shown here is derived from an EMBL/GenBank/DDBJ whole genome shotgun (WGS) entry which is preliminary data.</text>
</comment>
<dbReference type="AlphaFoldDB" id="A0A542DMI0"/>
<dbReference type="OrthoDB" id="3687516at2"/>
<organism evidence="1 2">
    <name type="scientific">Amycolatopsis cihanbeyliensis</name>
    <dbReference type="NCBI Taxonomy" id="1128664"/>
    <lineage>
        <taxon>Bacteria</taxon>
        <taxon>Bacillati</taxon>
        <taxon>Actinomycetota</taxon>
        <taxon>Actinomycetes</taxon>
        <taxon>Pseudonocardiales</taxon>
        <taxon>Pseudonocardiaceae</taxon>
        <taxon>Amycolatopsis</taxon>
    </lineage>
</organism>
<accession>A0A542DMI0</accession>
<keyword evidence="2" id="KW-1185">Reference proteome</keyword>
<dbReference type="EMBL" id="VFML01000001">
    <property type="protein sequence ID" value="TQJ04289.1"/>
    <property type="molecule type" value="Genomic_DNA"/>
</dbReference>
<sequence>MPALEYHGPKPVTGTDVATMDRLPLVEPQATDTTLYGDQISTLRRVEAIWGETLSPGYLTAWAMISPKTLTASVLTFCVFTAHSGLATFDFGIYTGPDLTTLTQRASTFSLDWIATPGVKSWTLPNPITLTKGEAVAMCGVTTGSGTAPRLASTTPGGSTLINETPYSVYQGGQSYPLPETLNLHHTRWTRANQKFWFALR</sequence>